<dbReference type="Proteomes" id="UP000319040">
    <property type="component" value="Unassembled WGS sequence"/>
</dbReference>
<proteinExistence type="inferred from homology"/>
<keyword evidence="3" id="KW-0369">Histidine metabolism</keyword>
<dbReference type="OrthoDB" id="9788689at2"/>
<gene>
    <name evidence="6" type="ORF">SAMN06265379_106136</name>
</gene>
<dbReference type="GO" id="GO:0008783">
    <property type="term" value="F:agmatinase activity"/>
    <property type="evidence" value="ECO:0007669"/>
    <property type="project" value="TreeGrafter"/>
</dbReference>
<organism evidence="6 7">
    <name type="scientific">Saccharicrinis carchari</name>
    <dbReference type="NCBI Taxonomy" id="1168039"/>
    <lineage>
        <taxon>Bacteria</taxon>
        <taxon>Pseudomonadati</taxon>
        <taxon>Bacteroidota</taxon>
        <taxon>Bacteroidia</taxon>
        <taxon>Marinilabiliales</taxon>
        <taxon>Marinilabiliaceae</taxon>
        <taxon>Saccharicrinis</taxon>
    </lineage>
</organism>
<dbReference type="EMBL" id="FXTB01000006">
    <property type="protein sequence ID" value="SMO74655.1"/>
    <property type="molecule type" value="Genomic_DNA"/>
</dbReference>
<keyword evidence="7" id="KW-1185">Reference proteome</keyword>
<evidence type="ECO:0000313" key="7">
    <source>
        <dbReference type="Proteomes" id="UP000319040"/>
    </source>
</evidence>
<dbReference type="GO" id="GO:0033389">
    <property type="term" value="P:putrescine biosynthetic process from arginine, via agmatine"/>
    <property type="evidence" value="ECO:0007669"/>
    <property type="project" value="TreeGrafter"/>
</dbReference>
<name>A0A521DSR9_SACCC</name>
<evidence type="ECO:0000256" key="2">
    <source>
        <dbReference type="ARBA" id="ARBA00022801"/>
    </source>
</evidence>
<dbReference type="Pfam" id="PF00491">
    <property type="entry name" value="Arginase"/>
    <property type="match status" value="1"/>
</dbReference>
<comment type="similarity">
    <text evidence="5">Belongs to the arginase family.</text>
</comment>
<dbReference type="InterPro" id="IPR023696">
    <property type="entry name" value="Ureohydrolase_dom_sf"/>
</dbReference>
<accession>A0A521DSR9</accession>
<evidence type="ECO:0000256" key="3">
    <source>
        <dbReference type="ARBA" id="ARBA00022808"/>
    </source>
</evidence>
<evidence type="ECO:0000313" key="6">
    <source>
        <dbReference type="EMBL" id="SMO74655.1"/>
    </source>
</evidence>
<dbReference type="PANTHER" id="PTHR11358:SF35">
    <property type="entry name" value="FORMIMIDOYLGLUTAMASE"/>
    <property type="match status" value="1"/>
</dbReference>
<dbReference type="RefSeq" id="WP_142533842.1">
    <property type="nucleotide sequence ID" value="NZ_FXTB01000006.1"/>
</dbReference>
<dbReference type="PANTHER" id="PTHR11358">
    <property type="entry name" value="ARGINASE/AGMATINASE"/>
    <property type="match status" value="1"/>
</dbReference>
<dbReference type="GO" id="GO:0006547">
    <property type="term" value="P:L-histidine metabolic process"/>
    <property type="evidence" value="ECO:0007669"/>
    <property type="project" value="UniProtKB-KW"/>
</dbReference>
<dbReference type="InterPro" id="IPR006035">
    <property type="entry name" value="Ureohydrolase"/>
</dbReference>
<keyword evidence="2" id="KW-0378">Hydrolase</keyword>
<reference evidence="6 7" key="1">
    <citation type="submission" date="2017-05" db="EMBL/GenBank/DDBJ databases">
        <authorList>
            <person name="Varghese N."/>
            <person name="Submissions S."/>
        </authorList>
    </citation>
    <scope>NUCLEOTIDE SEQUENCE [LARGE SCALE GENOMIC DNA]</scope>
    <source>
        <strain evidence="6 7">DSM 27040</strain>
    </source>
</reference>
<dbReference type="CDD" id="cd09988">
    <property type="entry name" value="Formimidoylglutamase"/>
    <property type="match status" value="1"/>
</dbReference>
<keyword evidence="1" id="KW-0479">Metal-binding</keyword>
<evidence type="ECO:0000256" key="4">
    <source>
        <dbReference type="ARBA" id="ARBA00023211"/>
    </source>
</evidence>
<dbReference type="Gene3D" id="3.40.800.10">
    <property type="entry name" value="Ureohydrolase domain"/>
    <property type="match status" value="1"/>
</dbReference>
<evidence type="ECO:0000256" key="5">
    <source>
        <dbReference type="PROSITE-ProRule" id="PRU00742"/>
    </source>
</evidence>
<dbReference type="GO" id="GO:0046872">
    <property type="term" value="F:metal ion binding"/>
    <property type="evidence" value="ECO:0007669"/>
    <property type="project" value="UniProtKB-KW"/>
</dbReference>
<dbReference type="PROSITE" id="PS51409">
    <property type="entry name" value="ARGINASE_2"/>
    <property type="match status" value="1"/>
</dbReference>
<dbReference type="AlphaFoldDB" id="A0A521DSR9"/>
<dbReference type="SUPFAM" id="SSF52768">
    <property type="entry name" value="Arginase/deacetylase"/>
    <property type="match status" value="1"/>
</dbReference>
<evidence type="ECO:0000256" key="1">
    <source>
        <dbReference type="ARBA" id="ARBA00022723"/>
    </source>
</evidence>
<protein>
    <submittedName>
        <fullName evidence="6">Formiminoglutamase</fullName>
    </submittedName>
</protein>
<keyword evidence="4" id="KW-0464">Manganese</keyword>
<sequence>MTASIQVLEKEFVNSLIAYRQGEEKLGQGMDISHDGSLNNFRGKFVIVGIPEDIGVRANHGMAGAYTAFHSFLQSFVNIQNTETLNGRQFFLLGQVDTCQLMQESQNANIQELRSLTQALDDRVCPVIQMIVSAGKIPIVIGGGHNNAFPILKGCSLALKQGVNAINLDAHTDFRTKEGRHSGNGFSYAYDSGFLKRYAMLGLHEAYNSDYCTNELRTNPDFLPLFFEDVFLRKKESWENAQQRAIDFVSDELFGVELDVDSVQNMLSSAWSPVGISARESLNYLYYCGKNKGAAYLHLAEAIYKRSDGQEDRLVGKLLSYMVQAFCKGVIER</sequence>